<dbReference type="Proteomes" id="UP001186944">
    <property type="component" value="Unassembled WGS sequence"/>
</dbReference>
<feature type="non-terminal residue" evidence="1">
    <location>
        <position position="1"/>
    </location>
</feature>
<gene>
    <name evidence="1" type="ORF">FSP39_005830</name>
</gene>
<proteinExistence type="predicted"/>
<name>A0AA89BSI2_PINIB</name>
<organism evidence="1 2">
    <name type="scientific">Pinctada imbricata</name>
    <name type="common">Atlantic pearl-oyster</name>
    <name type="synonym">Pinctada martensii</name>
    <dbReference type="NCBI Taxonomy" id="66713"/>
    <lineage>
        <taxon>Eukaryota</taxon>
        <taxon>Metazoa</taxon>
        <taxon>Spiralia</taxon>
        <taxon>Lophotrochozoa</taxon>
        <taxon>Mollusca</taxon>
        <taxon>Bivalvia</taxon>
        <taxon>Autobranchia</taxon>
        <taxon>Pteriomorphia</taxon>
        <taxon>Pterioida</taxon>
        <taxon>Pterioidea</taxon>
        <taxon>Pteriidae</taxon>
        <taxon>Pinctada</taxon>
    </lineage>
</organism>
<comment type="caution">
    <text evidence="1">The sequence shown here is derived from an EMBL/GenBank/DDBJ whole genome shotgun (WGS) entry which is preliminary data.</text>
</comment>
<dbReference type="AlphaFoldDB" id="A0AA89BSI2"/>
<protein>
    <submittedName>
        <fullName evidence="1">Uncharacterized protein</fullName>
    </submittedName>
</protein>
<sequence>QPFLTENYCANNGPVSFRPKLGASIPNCLLPPGPALGIDLIHINVFSPIGYRCPKKGYVCGYSLVPQDFNGNVKVRCCKAKLVSYKEKECVRYFRIESPSSPSPSPPGYYLVGSNPFVLPGG</sequence>
<reference evidence="1" key="1">
    <citation type="submission" date="2019-08" db="EMBL/GenBank/DDBJ databases">
        <title>The improved chromosome-level genome for the pearl oyster Pinctada fucata martensii using PacBio sequencing and Hi-C.</title>
        <authorList>
            <person name="Zheng Z."/>
        </authorList>
    </citation>
    <scope>NUCLEOTIDE SEQUENCE</scope>
    <source>
        <strain evidence="1">ZZ-2019</strain>
        <tissue evidence="1">Adductor muscle</tissue>
    </source>
</reference>
<accession>A0AA89BSI2</accession>
<evidence type="ECO:0000313" key="2">
    <source>
        <dbReference type="Proteomes" id="UP001186944"/>
    </source>
</evidence>
<keyword evidence="2" id="KW-1185">Reference proteome</keyword>
<evidence type="ECO:0000313" key="1">
    <source>
        <dbReference type="EMBL" id="KAK3092680.1"/>
    </source>
</evidence>
<dbReference type="EMBL" id="VSWD01000009">
    <property type="protein sequence ID" value="KAK3092680.1"/>
    <property type="molecule type" value="Genomic_DNA"/>
</dbReference>